<organism evidence="1 2">
    <name type="scientific">Trametes sanguinea</name>
    <dbReference type="NCBI Taxonomy" id="158606"/>
    <lineage>
        <taxon>Eukaryota</taxon>
        <taxon>Fungi</taxon>
        <taxon>Dikarya</taxon>
        <taxon>Basidiomycota</taxon>
        <taxon>Agaricomycotina</taxon>
        <taxon>Agaricomycetes</taxon>
        <taxon>Polyporales</taxon>
        <taxon>Polyporaceae</taxon>
        <taxon>Trametes</taxon>
    </lineage>
</organism>
<accession>A0ACC1PL75</accession>
<dbReference type="EMBL" id="JANSHE010002095">
    <property type="protein sequence ID" value="KAJ2995680.1"/>
    <property type="molecule type" value="Genomic_DNA"/>
</dbReference>
<sequence>MTLSSPAMIDPTLCLAVLVVFYAVYQAAAIICNVFFHPLSAIPGPWYAAASDTWLLLHAAKFMQVTIVHDLFRRYGPIVRIGPRRIVIRDHATMKSVYCVNKLHKSTFYKALIAYALLLLLFAPWSADVQPTEIITTIR</sequence>
<dbReference type="Proteomes" id="UP001144978">
    <property type="component" value="Unassembled WGS sequence"/>
</dbReference>
<name>A0ACC1PL75_9APHY</name>
<evidence type="ECO:0000313" key="2">
    <source>
        <dbReference type="Proteomes" id="UP001144978"/>
    </source>
</evidence>
<proteinExistence type="predicted"/>
<gene>
    <name evidence="1" type="ORF">NUW54_g7343</name>
</gene>
<comment type="caution">
    <text evidence="1">The sequence shown here is derived from an EMBL/GenBank/DDBJ whole genome shotgun (WGS) entry which is preliminary data.</text>
</comment>
<reference evidence="1" key="1">
    <citation type="submission" date="2022-08" db="EMBL/GenBank/DDBJ databases">
        <title>Genome Sequence of Pycnoporus sanguineus.</title>
        <authorList>
            <person name="Buettner E."/>
        </authorList>
    </citation>
    <scope>NUCLEOTIDE SEQUENCE</scope>
    <source>
        <strain evidence="1">CG-C14</strain>
    </source>
</reference>
<evidence type="ECO:0000313" key="1">
    <source>
        <dbReference type="EMBL" id="KAJ2995680.1"/>
    </source>
</evidence>
<protein>
    <submittedName>
        <fullName evidence="1">Uncharacterized protein</fullName>
    </submittedName>
</protein>
<keyword evidence="2" id="KW-1185">Reference proteome</keyword>